<dbReference type="InterPro" id="IPR012337">
    <property type="entry name" value="RNaseH-like_sf"/>
</dbReference>
<evidence type="ECO:0000256" key="9">
    <source>
        <dbReference type="ARBA" id="ARBA00022801"/>
    </source>
</evidence>
<keyword evidence="9 16" id="KW-0378">Hydrolase</keyword>
<dbReference type="Gene3D" id="1.20.1060.10">
    <property type="entry name" value="Taq DNA Polymerase, Chain T, domain 4"/>
    <property type="match status" value="1"/>
</dbReference>
<keyword evidence="6 16" id="KW-0235">DNA replication</keyword>
<dbReference type="FunFam" id="1.10.150.20:FF:000002">
    <property type="entry name" value="DNA polymerase I"/>
    <property type="match status" value="1"/>
</dbReference>
<dbReference type="SUPFAM" id="SSF56672">
    <property type="entry name" value="DNA/RNA polymerases"/>
    <property type="match status" value="1"/>
</dbReference>
<dbReference type="Proteomes" id="UP000262583">
    <property type="component" value="Chromosome"/>
</dbReference>
<dbReference type="InterPro" id="IPR019760">
    <property type="entry name" value="DNA-dir_DNA_pol_A_CS"/>
</dbReference>
<reference evidence="20 21" key="1">
    <citation type="submission" date="2018-05" db="EMBL/GenBank/DDBJ databases">
        <title>A metagenomic window into the 2 km-deep terrestrial subsurface aquifer revealed taxonomically and functionally diverse microbial community comprising novel uncultured bacterial lineages.</title>
        <authorList>
            <person name="Kadnikov V.V."/>
            <person name="Mardanov A.V."/>
            <person name="Beletsky A.V."/>
            <person name="Banks D."/>
            <person name="Pimenov N.V."/>
            <person name="Frank Y.A."/>
            <person name="Karnachuk O.V."/>
            <person name="Ravin N.V."/>
        </authorList>
    </citation>
    <scope>NUCLEOTIDE SEQUENCE [LARGE SCALE GENOMIC DNA]</scope>
    <source>
        <strain evidence="20">BY</strain>
    </source>
</reference>
<evidence type="ECO:0000256" key="5">
    <source>
        <dbReference type="ARBA" id="ARBA00022695"/>
    </source>
</evidence>
<comment type="function">
    <text evidence="16">In addition to polymerase activity, this DNA polymerase exhibits 3'-5' and 5'-3' exonuclease activity.</text>
</comment>
<name>A0A2Z4Y6G6_SUMC1</name>
<dbReference type="InterPro" id="IPR001098">
    <property type="entry name" value="DNA-dir_DNA_pol_A_palm_dom"/>
</dbReference>
<evidence type="ECO:0000256" key="11">
    <source>
        <dbReference type="ARBA" id="ARBA00022932"/>
    </source>
</evidence>
<dbReference type="SUPFAM" id="SSF47807">
    <property type="entry name" value="5' to 3' exonuclease, C-terminal subdomain"/>
    <property type="match status" value="1"/>
</dbReference>
<evidence type="ECO:0000256" key="1">
    <source>
        <dbReference type="ARBA" id="ARBA00007705"/>
    </source>
</evidence>
<evidence type="ECO:0000256" key="6">
    <source>
        <dbReference type="ARBA" id="ARBA00022705"/>
    </source>
</evidence>
<dbReference type="GO" id="GO:0006261">
    <property type="term" value="P:DNA-templated DNA replication"/>
    <property type="evidence" value="ECO:0007669"/>
    <property type="project" value="UniProtKB-UniRule"/>
</dbReference>
<accession>A0A2Z4Y6G6</accession>
<evidence type="ECO:0000256" key="14">
    <source>
        <dbReference type="ARBA" id="ARBA00049244"/>
    </source>
</evidence>
<dbReference type="KEGG" id="schv:BRCON_1535"/>
<dbReference type="SMART" id="SM00475">
    <property type="entry name" value="53EXOc"/>
    <property type="match status" value="1"/>
</dbReference>
<dbReference type="Pfam" id="PF02739">
    <property type="entry name" value="5_3_exonuc_N"/>
    <property type="match status" value="1"/>
</dbReference>
<dbReference type="InterPro" id="IPR036279">
    <property type="entry name" value="5-3_exonuclease_C_sf"/>
</dbReference>
<sequence>MVGSAAMGNPVLYIVDGHSQVFKAYHAIQQLSTSTGIPTNAVFGFCQILHALLRKHNPEYLAVAFDTGAPTFRHEAYAAYKANRPEPPADLPLQMGYIRRVLEGLRVPIFQRDGYEADDVIATLTRLALEKGFDVIIVSADKDLFQLVNDRVKILRLEPDKETLFDREAVREKMGVWPEQMLDFLAMVGDSSDNIPGIRGVGPKTAATLLNQFGTLENVLAHASEQKGKLRENLEAGREAVVLSRKLVALDDHVPLDVDWKALRRPEPDYEKLAEVYRELEFRQFLQEIQPAQQKHRAHTYRAIVQLADLQKFCEKIRRKGYVAIDTETDSLDTMRAQLVGISLAVEPHDAVYVPIAHTGPLGEPLTPQLTIDEVYSVLDPILRSEAVLKVGHNLKYDRKVLLRYGFAVEGPAFDTLIASYLLNPDKRVHGLKELAMDWLNWQMTPLQELIGSGREQISFAQVELEKAVAYAAADADATLQLWQLLSARLRESGMLELFERMEMPLMDVLIDMELTGVRIDGQHFARLADELGRQLQELRHRIVQLAGEDFNVGSPKQVAHILFEKLGLKPKRRGKTGFSTDVEVLEELADEHEIARLLLEYRQVEKLKNTYVDVLPTMIHPATGRVHTTYHQTTAATGRLSSSDPNLQNIPVRTPLGRKIRAGFIPSQPDYVLLSADYSQIELRILAHISKDPVLIEAFRQGRDIHALTAAKIFKVPLSAVTEQQRDQAKVVNFGIIYGMSPPGLSQRLKIPLEEAKGFIEEYYEAYQGVKQWIEETKERARKEGYVTTLGGRRRYLPDINSQNYAARSAAERIAINAPIQGSSADMIKLAMIAIHQWLRESDLYARLIMQVHDELIFDLPEQELEAVMPEVRRYMENAMPLDVPVQVDMKYGRTWAEC</sequence>
<dbReference type="CDD" id="cd08637">
    <property type="entry name" value="DNA_pol_A_pol_I_C"/>
    <property type="match status" value="1"/>
</dbReference>
<dbReference type="InterPro" id="IPR002298">
    <property type="entry name" value="DNA_polymerase_A"/>
</dbReference>
<dbReference type="InterPro" id="IPR043502">
    <property type="entry name" value="DNA/RNA_pol_sf"/>
</dbReference>
<keyword evidence="8 16" id="KW-0227">DNA damage</keyword>
<dbReference type="CDD" id="cd06139">
    <property type="entry name" value="DNA_polA_I_Ecoli_like_exo"/>
    <property type="match status" value="1"/>
</dbReference>
<dbReference type="Pfam" id="PF01367">
    <property type="entry name" value="5_3_exonuc"/>
    <property type="match status" value="1"/>
</dbReference>
<feature type="domain" description="3'-5' exonuclease" evidence="17">
    <location>
        <begin position="301"/>
        <end position="491"/>
    </location>
</feature>
<dbReference type="EC" id="2.7.7.7" evidence="2 15"/>
<dbReference type="SMART" id="SM00474">
    <property type="entry name" value="35EXOc"/>
    <property type="match status" value="1"/>
</dbReference>
<dbReference type="InterPro" id="IPR018320">
    <property type="entry name" value="DNA_polymerase_1"/>
</dbReference>
<evidence type="ECO:0000256" key="2">
    <source>
        <dbReference type="ARBA" id="ARBA00012417"/>
    </source>
</evidence>
<dbReference type="SMART" id="SM00279">
    <property type="entry name" value="HhH2"/>
    <property type="match status" value="1"/>
</dbReference>
<dbReference type="PRINTS" id="PR00868">
    <property type="entry name" value="DNAPOLI"/>
</dbReference>
<evidence type="ECO:0000256" key="16">
    <source>
        <dbReference type="RuleBase" id="RU004460"/>
    </source>
</evidence>
<evidence type="ECO:0000256" key="8">
    <source>
        <dbReference type="ARBA" id="ARBA00022763"/>
    </source>
</evidence>
<comment type="catalytic activity">
    <reaction evidence="14 16">
        <text>DNA(n) + a 2'-deoxyribonucleoside 5'-triphosphate = DNA(n+1) + diphosphate</text>
        <dbReference type="Rhea" id="RHEA:22508"/>
        <dbReference type="Rhea" id="RHEA-COMP:17339"/>
        <dbReference type="Rhea" id="RHEA-COMP:17340"/>
        <dbReference type="ChEBI" id="CHEBI:33019"/>
        <dbReference type="ChEBI" id="CHEBI:61560"/>
        <dbReference type="ChEBI" id="CHEBI:173112"/>
        <dbReference type="EC" id="2.7.7.7"/>
    </reaction>
</comment>
<keyword evidence="13 16" id="KW-0234">DNA repair</keyword>
<keyword evidence="4 16" id="KW-0808">Transferase</keyword>
<evidence type="ECO:0000256" key="12">
    <source>
        <dbReference type="ARBA" id="ARBA00023125"/>
    </source>
</evidence>
<evidence type="ECO:0000256" key="4">
    <source>
        <dbReference type="ARBA" id="ARBA00022679"/>
    </source>
</evidence>
<protein>
    <recommendedName>
        <fullName evidence="3 15">DNA polymerase I</fullName>
        <ecNumber evidence="2 15">2.7.7.7</ecNumber>
    </recommendedName>
</protein>
<dbReference type="PROSITE" id="PS00447">
    <property type="entry name" value="DNA_POLYMERASE_A"/>
    <property type="match status" value="1"/>
</dbReference>
<evidence type="ECO:0000259" key="17">
    <source>
        <dbReference type="SMART" id="SM00474"/>
    </source>
</evidence>
<dbReference type="Pfam" id="PF01612">
    <property type="entry name" value="DNA_pol_A_exo1"/>
    <property type="match status" value="1"/>
</dbReference>
<keyword evidence="12 16" id="KW-0238">DNA-binding</keyword>
<dbReference type="GO" id="GO:0008408">
    <property type="term" value="F:3'-5' exonuclease activity"/>
    <property type="evidence" value="ECO:0007669"/>
    <property type="project" value="UniProtKB-UniRule"/>
</dbReference>
<dbReference type="NCBIfam" id="TIGR00593">
    <property type="entry name" value="pola"/>
    <property type="match status" value="1"/>
</dbReference>
<evidence type="ECO:0000256" key="3">
    <source>
        <dbReference type="ARBA" id="ARBA00020311"/>
    </source>
</evidence>
<feature type="domain" description="5'-3' exonuclease" evidence="18">
    <location>
        <begin position="8"/>
        <end position="266"/>
    </location>
</feature>
<dbReference type="InterPro" id="IPR020046">
    <property type="entry name" value="5-3_exonucl_a-hlix_arch_N"/>
</dbReference>
<evidence type="ECO:0000313" key="21">
    <source>
        <dbReference type="Proteomes" id="UP000262583"/>
    </source>
</evidence>
<dbReference type="InterPro" id="IPR036397">
    <property type="entry name" value="RNaseH_sf"/>
</dbReference>
<dbReference type="GO" id="GO:0006302">
    <property type="term" value="P:double-strand break repair"/>
    <property type="evidence" value="ECO:0007669"/>
    <property type="project" value="TreeGrafter"/>
</dbReference>
<organism evidence="20 21">
    <name type="scientific">Sumerlaea chitinivorans</name>
    <dbReference type="NCBI Taxonomy" id="2250252"/>
    <lineage>
        <taxon>Bacteria</taxon>
        <taxon>Candidatus Sumerlaeota</taxon>
        <taxon>Candidatus Sumerlaeia</taxon>
        <taxon>Candidatus Sumerlaeales</taxon>
        <taxon>Candidatus Sumerlaeaceae</taxon>
        <taxon>Candidatus Sumerlaea</taxon>
    </lineage>
</organism>
<dbReference type="GO" id="GO:0003677">
    <property type="term" value="F:DNA binding"/>
    <property type="evidence" value="ECO:0007669"/>
    <property type="project" value="UniProtKB-UniRule"/>
</dbReference>
<dbReference type="NCBIfam" id="NF004397">
    <property type="entry name" value="PRK05755.1"/>
    <property type="match status" value="1"/>
</dbReference>
<dbReference type="InterPro" id="IPR020045">
    <property type="entry name" value="DNA_polI_H3TH"/>
</dbReference>
<evidence type="ECO:0000256" key="13">
    <source>
        <dbReference type="ARBA" id="ARBA00023204"/>
    </source>
</evidence>
<keyword evidence="11 16" id="KW-0239">DNA-directed DNA polymerase</keyword>
<evidence type="ECO:0000259" key="18">
    <source>
        <dbReference type="SMART" id="SM00475"/>
    </source>
</evidence>
<dbReference type="Gene3D" id="3.30.420.10">
    <property type="entry name" value="Ribonuclease H-like superfamily/Ribonuclease H"/>
    <property type="match status" value="1"/>
</dbReference>
<dbReference type="Pfam" id="PF00476">
    <property type="entry name" value="DNA_pol_A"/>
    <property type="match status" value="1"/>
</dbReference>
<dbReference type="Gene3D" id="3.30.70.370">
    <property type="match status" value="1"/>
</dbReference>
<dbReference type="FunFam" id="3.40.50.1010:FF:000001">
    <property type="entry name" value="DNA polymerase I"/>
    <property type="match status" value="1"/>
</dbReference>
<gene>
    <name evidence="16" type="primary">polA</name>
    <name evidence="20" type="ORF">BRCON_1535</name>
</gene>
<evidence type="ECO:0000256" key="7">
    <source>
        <dbReference type="ARBA" id="ARBA00022722"/>
    </source>
</evidence>
<dbReference type="GO" id="GO:0008409">
    <property type="term" value="F:5'-3' exonuclease activity"/>
    <property type="evidence" value="ECO:0007669"/>
    <property type="project" value="UniProtKB-UniRule"/>
</dbReference>
<dbReference type="InterPro" id="IPR008918">
    <property type="entry name" value="HhH2"/>
</dbReference>
<dbReference type="PANTHER" id="PTHR10133:SF27">
    <property type="entry name" value="DNA POLYMERASE NU"/>
    <property type="match status" value="1"/>
</dbReference>
<dbReference type="CDD" id="cd09859">
    <property type="entry name" value="PIN_53EXO"/>
    <property type="match status" value="1"/>
</dbReference>
<dbReference type="FunFam" id="1.20.1060.10:FF:000001">
    <property type="entry name" value="DNA polymerase I"/>
    <property type="match status" value="1"/>
</dbReference>
<evidence type="ECO:0000259" key="19">
    <source>
        <dbReference type="SMART" id="SM00482"/>
    </source>
</evidence>
<dbReference type="InterPro" id="IPR002421">
    <property type="entry name" value="5-3_exonuclease"/>
</dbReference>
<dbReference type="SMART" id="SM00482">
    <property type="entry name" value="POLAc"/>
    <property type="match status" value="1"/>
</dbReference>
<proteinExistence type="inferred from homology"/>
<dbReference type="Gene3D" id="1.10.150.20">
    <property type="entry name" value="5' to 3' exonuclease, C-terminal subdomain"/>
    <property type="match status" value="2"/>
</dbReference>
<dbReference type="GO" id="GO:0003887">
    <property type="term" value="F:DNA-directed DNA polymerase activity"/>
    <property type="evidence" value="ECO:0007669"/>
    <property type="project" value="UniProtKB-UniRule"/>
</dbReference>
<dbReference type="SUPFAM" id="SSF88723">
    <property type="entry name" value="PIN domain-like"/>
    <property type="match status" value="1"/>
</dbReference>
<feature type="domain" description="DNA-directed DNA polymerase family A palm" evidence="19">
    <location>
        <begin position="658"/>
        <end position="865"/>
    </location>
</feature>
<dbReference type="InterPro" id="IPR029060">
    <property type="entry name" value="PIN-like_dom_sf"/>
</dbReference>
<comment type="similarity">
    <text evidence="1 16">Belongs to the DNA polymerase type-A family.</text>
</comment>
<keyword evidence="5 16" id="KW-0548">Nucleotidyltransferase</keyword>
<evidence type="ECO:0000256" key="10">
    <source>
        <dbReference type="ARBA" id="ARBA00022839"/>
    </source>
</evidence>
<dbReference type="Gene3D" id="3.40.50.1010">
    <property type="entry name" value="5'-nuclease"/>
    <property type="match status" value="1"/>
</dbReference>
<dbReference type="SUPFAM" id="SSF53098">
    <property type="entry name" value="Ribonuclease H-like"/>
    <property type="match status" value="1"/>
</dbReference>
<keyword evidence="10 16" id="KW-0269">Exonuclease</keyword>
<evidence type="ECO:0000313" key="20">
    <source>
        <dbReference type="EMBL" id="AXA36312.1"/>
    </source>
</evidence>
<keyword evidence="7" id="KW-0540">Nuclease</keyword>
<evidence type="ECO:0000256" key="15">
    <source>
        <dbReference type="NCBIfam" id="TIGR00593"/>
    </source>
</evidence>
<dbReference type="EMBL" id="CP030759">
    <property type="protein sequence ID" value="AXA36312.1"/>
    <property type="molecule type" value="Genomic_DNA"/>
</dbReference>
<dbReference type="FunFam" id="1.10.150.20:FF:000003">
    <property type="entry name" value="DNA polymerase I"/>
    <property type="match status" value="1"/>
</dbReference>
<dbReference type="CDD" id="cd09898">
    <property type="entry name" value="H3TH_53EXO"/>
    <property type="match status" value="1"/>
</dbReference>
<dbReference type="PANTHER" id="PTHR10133">
    <property type="entry name" value="DNA POLYMERASE I"/>
    <property type="match status" value="1"/>
</dbReference>
<dbReference type="InterPro" id="IPR002562">
    <property type="entry name" value="3'-5'_exonuclease_dom"/>
</dbReference>
<dbReference type="AlphaFoldDB" id="A0A2Z4Y6G6"/>